<organism evidence="5 6">
    <name type="scientific">Amycolatopsis taiwanensis</name>
    <dbReference type="NCBI Taxonomy" id="342230"/>
    <lineage>
        <taxon>Bacteria</taxon>
        <taxon>Bacillati</taxon>
        <taxon>Actinomycetota</taxon>
        <taxon>Actinomycetes</taxon>
        <taxon>Pseudonocardiales</taxon>
        <taxon>Pseudonocardiaceae</taxon>
        <taxon>Amycolatopsis</taxon>
    </lineage>
</organism>
<dbReference type="EMBL" id="BSTI01000016">
    <property type="protein sequence ID" value="GLY69455.1"/>
    <property type="molecule type" value="Genomic_DNA"/>
</dbReference>
<feature type="domain" description="HTH gntR-type" evidence="4">
    <location>
        <begin position="16"/>
        <end position="84"/>
    </location>
</feature>
<evidence type="ECO:0000313" key="5">
    <source>
        <dbReference type="EMBL" id="GLY69455.1"/>
    </source>
</evidence>
<dbReference type="Gene3D" id="1.20.120.530">
    <property type="entry name" value="GntR ligand-binding domain-like"/>
    <property type="match status" value="1"/>
</dbReference>
<dbReference type="GO" id="GO:0003700">
    <property type="term" value="F:DNA-binding transcription factor activity"/>
    <property type="evidence" value="ECO:0007669"/>
    <property type="project" value="InterPro"/>
</dbReference>
<dbReference type="AlphaFoldDB" id="A0A9W6VI80"/>
<proteinExistence type="predicted"/>
<dbReference type="PANTHER" id="PTHR43537:SF44">
    <property type="entry name" value="GNTR FAMILY REGULATORY PROTEIN"/>
    <property type="match status" value="1"/>
</dbReference>
<dbReference type="Proteomes" id="UP001165136">
    <property type="component" value="Unassembled WGS sequence"/>
</dbReference>
<accession>A0A9W6VI80</accession>
<dbReference type="PRINTS" id="PR00035">
    <property type="entry name" value="HTHGNTR"/>
</dbReference>
<evidence type="ECO:0000256" key="3">
    <source>
        <dbReference type="ARBA" id="ARBA00023163"/>
    </source>
</evidence>
<dbReference type="InterPro" id="IPR008920">
    <property type="entry name" value="TF_FadR/GntR_C"/>
</dbReference>
<dbReference type="InterPro" id="IPR011711">
    <property type="entry name" value="GntR_C"/>
</dbReference>
<dbReference type="SMART" id="SM00345">
    <property type="entry name" value="HTH_GNTR"/>
    <property type="match status" value="1"/>
</dbReference>
<keyword evidence="2" id="KW-0238">DNA-binding</keyword>
<comment type="caution">
    <text evidence="5">The sequence shown here is derived from an EMBL/GenBank/DDBJ whole genome shotgun (WGS) entry which is preliminary data.</text>
</comment>
<keyword evidence="1" id="KW-0805">Transcription regulation</keyword>
<reference evidence="5" key="1">
    <citation type="submission" date="2023-03" db="EMBL/GenBank/DDBJ databases">
        <title>Amycolatopsis taiwanensis NBRC 103393.</title>
        <authorList>
            <person name="Ichikawa N."/>
            <person name="Sato H."/>
            <person name="Tonouchi N."/>
        </authorList>
    </citation>
    <scope>NUCLEOTIDE SEQUENCE</scope>
    <source>
        <strain evidence="5">NBRC 103393</strain>
    </source>
</reference>
<evidence type="ECO:0000256" key="1">
    <source>
        <dbReference type="ARBA" id="ARBA00023015"/>
    </source>
</evidence>
<protein>
    <submittedName>
        <fullName evidence="5">GntR family transcriptional regulator</fullName>
    </submittedName>
</protein>
<dbReference type="PROSITE" id="PS50949">
    <property type="entry name" value="HTH_GNTR"/>
    <property type="match status" value="1"/>
</dbReference>
<dbReference type="InterPro" id="IPR036388">
    <property type="entry name" value="WH-like_DNA-bd_sf"/>
</dbReference>
<dbReference type="SUPFAM" id="SSF48008">
    <property type="entry name" value="GntR ligand-binding domain-like"/>
    <property type="match status" value="1"/>
</dbReference>
<dbReference type="SUPFAM" id="SSF46785">
    <property type="entry name" value="Winged helix' DNA-binding domain"/>
    <property type="match status" value="1"/>
</dbReference>
<dbReference type="SMART" id="SM00895">
    <property type="entry name" value="FCD"/>
    <property type="match status" value="1"/>
</dbReference>
<sequence>MITPMSTRHGPLGRHRTIHARVVDWLGHRIVSGELASGAQLPNEAELAAQLNVSRGGVREAVKALAAKGLVEARPRLGTRVLPREEWNLMDREVIDWYGRIADQEFLADLLELRLMVEPGAARLAAERASAEQIAALERAYAGMADHAAELPEAADAFVEADLAFHLTLLRSSGNELVEQLGRLLEASLHHGLEASSHAPGGVAATLPLHHSVLSAVRAGRPVAAYRAMKKLIEMTADAVARMTPDSGAALRNEESECPL</sequence>
<name>A0A9W6VI80_9PSEU</name>
<evidence type="ECO:0000256" key="2">
    <source>
        <dbReference type="ARBA" id="ARBA00023125"/>
    </source>
</evidence>
<dbReference type="PANTHER" id="PTHR43537">
    <property type="entry name" value="TRANSCRIPTIONAL REGULATOR, GNTR FAMILY"/>
    <property type="match status" value="1"/>
</dbReference>
<evidence type="ECO:0000259" key="4">
    <source>
        <dbReference type="PROSITE" id="PS50949"/>
    </source>
</evidence>
<dbReference type="GO" id="GO:0003677">
    <property type="term" value="F:DNA binding"/>
    <property type="evidence" value="ECO:0007669"/>
    <property type="project" value="UniProtKB-KW"/>
</dbReference>
<dbReference type="Pfam" id="PF00392">
    <property type="entry name" value="GntR"/>
    <property type="match status" value="1"/>
</dbReference>
<keyword evidence="6" id="KW-1185">Reference proteome</keyword>
<gene>
    <name evidence="5" type="ORF">Atai01_60740</name>
</gene>
<dbReference type="Gene3D" id="1.10.10.10">
    <property type="entry name" value="Winged helix-like DNA-binding domain superfamily/Winged helix DNA-binding domain"/>
    <property type="match status" value="1"/>
</dbReference>
<dbReference type="CDD" id="cd07377">
    <property type="entry name" value="WHTH_GntR"/>
    <property type="match status" value="1"/>
</dbReference>
<evidence type="ECO:0000313" key="6">
    <source>
        <dbReference type="Proteomes" id="UP001165136"/>
    </source>
</evidence>
<keyword evidence="3" id="KW-0804">Transcription</keyword>
<dbReference type="InterPro" id="IPR000524">
    <property type="entry name" value="Tscrpt_reg_HTH_GntR"/>
</dbReference>
<dbReference type="Pfam" id="PF07729">
    <property type="entry name" value="FCD"/>
    <property type="match status" value="1"/>
</dbReference>
<dbReference type="InterPro" id="IPR036390">
    <property type="entry name" value="WH_DNA-bd_sf"/>
</dbReference>